<dbReference type="PANTHER" id="PTHR11136:SF0">
    <property type="entry name" value="DIHYDROFOLATE SYNTHETASE-RELATED"/>
    <property type="match status" value="1"/>
</dbReference>
<evidence type="ECO:0000256" key="13">
    <source>
        <dbReference type="ARBA" id="ARBA00022840"/>
    </source>
</evidence>
<comment type="catalytic activity">
    <reaction evidence="21">
        <text>(6R)-5,10-methylenetetrahydrofolyl-(gamma-L-Glu)(n) + L-glutamate + ATP = (6R)-5,10-methylenetetrahydrofolyl-(gamma-L-Glu)(n+1) + ADP + phosphate + H(+)</text>
        <dbReference type="Rhea" id="RHEA:51912"/>
        <dbReference type="Rhea" id="RHEA-COMP:13257"/>
        <dbReference type="Rhea" id="RHEA-COMP:13258"/>
        <dbReference type="ChEBI" id="CHEBI:15378"/>
        <dbReference type="ChEBI" id="CHEBI:29985"/>
        <dbReference type="ChEBI" id="CHEBI:30616"/>
        <dbReference type="ChEBI" id="CHEBI:43474"/>
        <dbReference type="ChEBI" id="CHEBI:136572"/>
        <dbReference type="ChEBI" id="CHEBI:456216"/>
        <dbReference type="EC" id="6.3.2.17"/>
    </reaction>
</comment>
<dbReference type="InterPro" id="IPR018109">
    <property type="entry name" value="Folylpolyglutamate_synth_CS"/>
</dbReference>
<dbReference type="SUPFAM" id="SSF53623">
    <property type="entry name" value="MurD-like peptide ligases, catalytic domain"/>
    <property type="match status" value="1"/>
</dbReference>
<dbReference type="EC" id="6.3.2.17" evidence="8"/>
<dbReference type="NCBIfam" id="TIGR01499">
    <property type="entry name" value="folC"/>
    <property type="match status" value="1"/>
</dbReference>
<gene>
    <name evidence="26" type="ORF">GCM10007391_31770</name>
</gene>
<evidence type="ECO:0000256" key="6">
    <source>
        <dbReference type="ARBA" id="ARBA00011245"/>
    </source>
</evidence>
<dbReference type="NCBIfam" id="NF008101">
    <property type="entry name" value="PRK10846.1"/>
    <property type="match status" value="1"/>
</dbReference>
<comment type="subunit">
    <text evidence="6">Monomer.</text>
</comment>
<dbReference type="GO" id="GO:0005737">
    <property type="term" value="C:cytoplasm"/>
    <property type="evidence" value="ECO:0007669"/>
    <property type="project" value="TreeGrafter"/>
</dbReference>
<comment type="catalytic activity">
    <reaction evidence="19">
        <text>(6S)-5,6,7,8-tetrahydrofolyl-(gamma-L-Glu)(n) + L-glutamate + ATP = (6S)-5,6,7,8-tetrahydrofolyl-(gamma-L-Glu)(n+1) + ADP + phosphate + H(+)</text>
        <dbReference type="Rhea" id="RHEA:10580"/>
        <dbReference type="Rhea" id="RHEA-COMP:14738"/>
        <dbReference type="Rhea" id="RHEA-COMP:14740"/>
        <dbReference type="ChEBI" id="CHEBI:15378"/>
        <dbReference type="ChEBI" id="CHEBI:29985"/>
        <dbReference type="ChEBI" id="CHEBI:30616"/>
        <dbReference type="ChEBI" id="CHEBI:43474"/>
        <dbReference type="ChEBI" id="CHEBI:141005"/>
        <dbReference type="ChEBI" id="CHEBI:456216"/>
        <dbReference type="EC" id="6.3.2.17"/>
    </reaction>
</comment>
<dbReference type="RefSeq" id="WP_229805213.1">
    <property type="nucleotide sequence ID" value="NZ_BMXP01000011.1"/>
</dbReference>
<evidence type="ECO:0000256" key="7">
    <source>
        <dbReference type="ARBA" id="ARBA00013023"/>
    </source>
</evidence>
<keyword evidence="13 23" id="KW-0067">ATP-binding</keyword>
<evidence type="ECO:0000313" key="27">
    <source>
        <dbReference type="Proteomes" id="UP000631300"/>
    </source>
</evidence>
<dbReference type="FunFam" id="3.40.1190.10:FF:000004">
    <property type="entry name" value="Dihydrofolate synthase/folylpolyglutamate synthase"/>
    <property type="match status" value="1"/>
</dbReference>
<dbReference type="PANTHER" id="PTHR11136">
    <property type="entry name" value="FOLYLPOLYGLUTAMATE SYNTHASE-RELATED"/>
    <property type="match status" value="1"/>
</dbReference>
<reference evidence="26" key="1">
    <citation type="journal article" date="2014" name="Int. J. Syst. Evol. Microbiol.">
        <title>Complete genome sequence of Corynebacterium casei LMG S-19264T (=DSM 44701T), isolated from a smear-ripened cheese.</title>
        <authorList>
            <consortium name="US DOE Joint Genome Institute (JGI-PGF)"/>
            <person name="Walter F."/>
            <person name="Albersmeier A."/>
            <person name="Kalinowski J."/>
            <person name="Ruckert C."/>
        </authorList>
    </citation>
    <scope>NUCLEOTIDE SEQUENCE</scope>
    <source>
        <strain evidence="26">KCTC 22164</strain>
    </source>
</reference>
<evidence type="ECO:0000256" key="11">
    <source>
        <dbReference type="ARBA" id="ARBA00022723"/>
    </source>
</evidence>
<dbReference type="Pfam" id="PF08245">
    <property type="entry name" value="Mur_ligase_M"/>
    <property type="match status" value="1"/>
</dbReference>
<comment type="catalytic activity">
    <reaction evidence="22">
        <text>7,8-dihydropteroate + L-glutamate + ATP = 7,8-dihydrofolate + ADP + phosphate + H(+)</text>
        <dbReference type="Rhea" id="RHEA:23584"/>
        <dbReference type="ChEBI" id="CHEBI:15378"/>
        <dbReference type="ChEBI" id="CHEBI:17839"/>
        <dbReference type="ChEBI" id="CHEBI:29985"/>
        <dbReference type="ChEBI" id="CHEBI:30616"/>
        <dbReference type="ChEBI" id="CHEBI:43474"/>
        <dbReference type="ChEBI" id="CHEBI:57451"/>
        <dbReference type="ChEBI" id="CHEBI:456216"/>
        <dbReference type="EC" id="6.3.2.12"/>
    </reaction>
</comment>
<keyword evidence="14" id="KW-0460">Magnesium</keyword>
<evidence type="ECO:0000256" key="3">
    <source>
        <dbReference type="ARBA" id="ARBA00004799"/>
    </source>
</evidence>
<evidence type="ECO:0000256" key="20">
    <source>
        <dbReference type="ARBA" id="ARBA00047808"/>
    </source>
</evidence>
<evidence type="ECO:0000313" key="26">
    <source>
        <dbReference type="EMBL" id="GGW95166.1"/>
    </source>
</evidence>
<dbReference type="GO" id="GO:0004326">
    <property type="term" value="F:tetrahydrofolylpolyglutamate synthase activity"/>
    <property type="evidence" value="ECO:0007669"/>
    <property type="project" value="UniProtKB-EC"/>
</dbReference>
<comment type="caution">
    <text evidence="26">The sequence shown here is derived from an EMBL/GenBank/DDBJ whole genome shotgun (WGS) entry which is preliminary data.</text>
</comment>
<evidence type="ECO:0000256" key="8">
    <source>
        <dbReference type="ARBA" id="ARBA00013025"/>
    </source>
</evidence>
<dbReference type="Gene3D" id="3.90.190.20">
    <property type="entry name" value="Mur ligase, C-terminal domain"/>
    <property type="match status" value="1"/>
</dbReference>
<evidence type="ECO:0000256" key="1">
    <source>
        <dbReference type="ARBA" id="ARBA00001946"/>
    </source>
</evidence>
<protein>
    <recommendedName>
        <fullName evidence="9">Dihydrofolate synthase/folylpolyglutamate synthase</fullName>
        <ecNumber evidence="7">6.3.2.12</ecNumber>
        <ecNumber evidence="8">6.3.2.17</ecNumber>
    </recommendedName>
    <alternativeName>
        <fullName evidence="18">Folylpoly-gamma-glutamate synthetase-dihydrofolate synthetase</fullName>
    </alternativeName>
    <alternativeName>
        <fullName evidence="16">Folylpolyglutamate synthetase</fullName>
    </alternativeName>
    <alternativeName>
        <fullName evidence="17">Tetrahydrofolylpolyglutamate synthase</fullName>
    </alternativeName>
</protein>
<evidence type="ECO:0000256" key="10">
    <source>
        <dbReference type="ARBA" id="ARBA00022598"/>
    </source>
</evidence>
<feature type="domain" description="Mur ligase C-terminal" evidence="24">
    <location>
        <begin position="291"/>
        <end position="410"/>
    </location>
</feature>
<evidence type="ECO:0000256" key="18">
    <source>
        <dbReference type="ARBA" id="ARBA00032510"/>
    </source>
</evidence>
<accession>A0A918JPK0</accession>
<evidence type="ECO:0000256" key="2">
    <source>
        <dbReference type="ARBA" id="ARBA00002714"/>
    </source>
</evidence>
<dbReference type="InterPro" id="IPR004101">
    <property type="entry name" value="Mur_ligase_C"/>
</dbReference>
<comment type="pathway">
    <text evidence="4">Cofactor biosynthesis; tetrahydrofolylpolyglutamate biosynthesis.</text>
</comment>
<dbReference type="SUPFAM" id="SSF53244">
    <property type="entry name" value="MurD-like peptide ligases, peptide-binding domain"/>
    <property type="match status" value="1"/>
</dbReference>
<evidence type="ECO:0000256" key="21">
    <source>
        <dbReference type="ARBA" id="ARBA00049035"/>
    </source>
</evidence>
<comment type="catalytic activity">
    <reaction evidence="20">
        <text>10-formyltetrahydrofolyl-(gamma-L-Glu)(n) + L-glutamate + ATP = 10-formyltetrahydrofolyl-(gamma-L-Glu)(n+1) + ADP + phosphate + H(+)</text>
        <dbReference type="Rhea" id="RHEA:51904"/>
        <dbReference type="Rhea" id="RHEA-COMP:13088"/>
        <dbReference type="Rhea" id="RHEA-COMP:14300"/>
        <dbReference type="ChEBI" id="CHEBI:15378"/>
        <dbReference type="ChEBI" id="CHEBI:29985"/>
        <dbReference type="ChEBI" id="CHEBI:30616"/>
        <dbReference type="ChEBI" id="CHEBI:43474"/>
        <dbReference type="ChEBI" id="CHEBI:134413"/>
        <dbReference type="ChEBI" id="CHEBI:456216"/>
        <dbReference type="EC" id="6.3.2.17"/>
    </reaction>
</comment>
<evidence type="ECO:0000256" key="14">
    <source>
        <dbReference type="ARBA" id="ARBA00022842"/>
    </source>
</evidence>
<feature type="domain" description="Mur ligase central" evidence="25">
    <location>
        <begin position="56"/>
        <end position="198"/>
    </location>
</feature>
<keyword evidence="12 23" id="KW-0547">Nucleotide-binding</keyword>
<dbReference type="InterPro" id="IPR001645">
    <property type="entry name" value="Folylpolyglutamate_synth"/>
</dbReference>
<keyword evidence="11" id="KW-0479">Metal-binding</keyword>
<dbReference type="GO" id="GO:0046872">
    <property type="term" value="F:metal ion binding"/>
    <property type="evidence" value="ECO:0007669"/>
    <property type="project" value="UniProtKB-KW"/>
</dbReference>
<evidence type="ECO:0000256" key="23">
    <source>
        <dbReference type="PIRNR" id="PIRNR001563"/>
    </source>
</evidence>
<dbReference type="EC" id="6.3.2.12" evidence="7"/>
<dbReference type="GO" id="GO:0005524">
    <property type="term" value="F:ATP binding"/>
    <property type="evidence" value="ECO:0007669"/>
    <property type="project" value="UniProtKB-KW"/>
</dbReference>
<keyword evidence="15" id="KW-0289">Folate biosynthesis</keyword>
<dbReference type="InterPro" id="IPR013221">
    <property type="entry name" value="Mur_ligase_cen"/>
</dbReference>
<dbReference type="PROSITE" id="PS01012">
    <property type="entry name" value="FOLYLPOLYGLU_SYNT_2"/>
    <property type="match status" value="1"/>
</dbReference>
<evidence type="ECO:0000256" key="17">
    <source>
        <dbReference type="ARBA" id="ARBA00030592"/>
    </source>
</evidence>
<dbReference type="PIRSF" id="PIRSF001563">
    <property type="entry name" value="Folylpolyglu_synth"/>
    <property type="match status" value="1"/>
</dbReference>
<keyword evidence="10 23" id="KW-0436">Ligase</keyword>
<comment type="cofactor">
    <cofactor evidence="1">
        <name>Mg(2+)</name>
        <dbReference type="ChEBI" id="CHEBI:18420"/>
    </cofactor>
</comment>
<sequence length="428" mass="46456">MSGALYGDRPLPTTLTEWLGYLESIHPSAIDMGLARVRQVADAMTLSLSQSTVITVAGTNGKGTTCRLIEAILLSQGKTVGVYSSPHLTDYRERVRINGELLDEQAYCDAFARVEAARDDTTLTYFEFGTLAALDMFSQQRPDVVLLEVGLGGRLDATNILDPDLAVITTIDLDHQAWLGNTRDAIAREKAGIFRRDGEAVIGELAAPDSLKAKVDELNVSASWAQQDFIVSEQGTHWRWQFGDTQLDDLPRPQIPLQNAATALAVLYRLGWLQDDEGLRNSIASTSLAARCQRIATQPEVIVDVAHNPQATRALRQWVDRQTQAPLHIVVGMLNDKAITESLLPLTDLDAKWYAAGIAGSRGLTADELIKAAQDAGIRHIEAYPNVRSAYTAACGNASESSRILVFGSFLTAADVLALHSDSSGSEQ</sequence>
<dbReference type="AlphaFoldDB" id="A0A918JPK0"/>
<comment type="pathway">
    <text evidence="3">Cofactor biosynthesis; tetrahydrofolate biosynthesis; 7,8-dihydrofolate from 2-amino-4-hydroxy-6-hydroxymethyl-7,8-dihydropteridine diphosphate and 4-aminobenzoate: step 2/2.</text>
</comment>
<evidence type="ECO:0000259" key="24">
    <source>
        <dbReference type="Pfam" id="PF02875"/>
    </source>
</evidence>
<evidence type="ECO:0000256" key="4">
    <source>
        <dbReference type="ARBA" id="ARBA00005150"/>
    </source>
</evidence>
<evidence type="ECO:0000256" key="12">
    <source>
        <dbReference type="ARBA" id="ARBA00022741"/>
    </source>
</evidence>
<evidence type="ECO:0000259" key="25">
    <source>
        <dbReference type="Pfam" id="PF08245"/>
    </source>
</evidence>
<dbReference type="Gene3D" id="3.40.1190.10">
    <property type="entry name" value="Mur-like, catalytic domain"/>
    <property type="match status" value="1"/>
</dbReference>
<evidence type="ECO:0000256" key="16">
    <source>
        <dbReference type="ARBA" id="ARBA00030048"/>
    </source>
</evidence>
<evidence type="ECO:0000256" key="9">
    <source>
        <dbReference type="ARBA" id="ARBA00019357"/>
    </source>
</evidence>
<dbReference type="InterPro" id="IPR036615">
    <property type="entry name" value="Mur_ligase_C_dom_sf"/>
</dbReference>
<dbReference type="Proteomes" id="UP000631300">
    <property type="component" value="Unassembled WGS sequence"/>
</dbReference>
<dbReference type="EMBL" id="BMXP01000011">
    <property type="protein sequence ID" value="GGW95166.1"/>
    <property type="molecule type" value="Genomic_DNA"/>
</dbReference>
<reference evidence="26" key="2">
    <citation type="submission" date="2020-09" db="EMBL/GenBank/DDBJ databases">
        <authorList>
            <person name="Sun Q."/>
            <person name="Kim S."/>
        </authorList>
    </citation>
    <scope>NUCLEOTIDE SEQUENCE</scope>
    <source>
        <strain evidence="26">KCTC 22164</strain>
    </source>
</reference>
<proteinExistence type="inferred from homology"/>
<keyword evidence="27" id="KW-1185">Reference proteome</keyword>
<organism evidence="26 27">
    <name type="scientific">Alteromonas halophila</name>
    <dbReference type="NCBI Taxonomy" id="516698"/>
    <lineage>
        <taxon>Bacteria</taxon>
        <taxon>Pseudomonadati</taxon>
        <taxon>Pseudomonadota</taxon>
        <taxon>Gammaproteobacteria</taxon>
        <taxon>Alteromonadales</taxon>
        <taxon>Alteromonadaceae</taxon>
        <taxon>Alteromonas/Salinimonas group</taxon>
        <taxon>Alteromonas</taxon>
    </lineage>
</organism>
<dbReference type="GO" id="GO:0008841">
    <property type="term" value="F:dihydrofolate synthase activity"/>
    <property type="evidence" value="ECO:0007669"/>
    <property type="project" value="UniProtKB-EC"/>
</dbReference>
<dbReference type="GO" id="GO:0046656">
    <property type="term" value="P:folic acid biosynthetic process"/>
    <property type="evidence" value="ECO:0007669"/>
    <property type="project" value="UniProtKB-KW"/>
</dbReference>
<dbReference type="Pfam" id="PF02875">
    <property type="entry name" value="Mur_ligase_C"/>
    <property type="match status" value="1"/>
</dbReference>
<name>A0A918JPK0_9ALTE</name>
<evidence type="ECO:0000256" key="15">
    <source>
        <dbReference type="ARBA" id="ARBA00022909"/>
    </source>
</evidence>
<evidence type="ECO:0000256" key="19">
    <source>
        <dbReference type="ARBA" id="ARBA00047493"/>
    </source>
</evidence>
<comment type="function">
    <text evidence="2">Functions in two distinct reactions of the de novo folate biosynthetic pathway. Catalyzes the addition of a glutamate residue to dihydropteroate (7,8-dihydropteroate or H2Pte) to form dihydrofolate (7,8-dihydrofolate monoglutamate or H2Pte-Glu). Also catalyzes successive additions of L-glutamate to tetrahydrofolate or 10-formyltetrahydrofolate or 5,10-methylenetetrahydrofolate, leading to folylpolyglutamate derivatives.</text>
</comment>
<evidence type="ECO:0000256" key="5">
    <source>
        <dbReference type="ARBA" id="ARBA00008276"/>
    </source>
</evidence>
<dbReference type="InterPro" id="IPR036565">
    <property type="entry name" value="Mur-like_cat_sf"/>
</dbReference>
<comment type="similarity">
    <text evidence="5 23">Belongs to the folylpolyglutamate synthase family.</text>
</comment>
<evidence type="ECO:0000256" key="22">
    <source>
        <dbReference type="ARBA" id="ARBA00049161"/>
    </source>
</evidence>